<dbReference type="Proteomes" id="UP001597109">
    <property type="component" value="Unassembled WGS sequence"/>
</dbReference>
<protein>
    <submittedName>
        <fullName evidence="5">M24 family metallopeptidase</fullName>
    </submittedName>
</protein>
<evidence type="ECO:0000259" key="4">
    <source>
        <dbReference type="Pfam" id="PF01321"/>
    </source>
</evidence>
<dbReference type="Pfam" id="PF01321">
    <property type="entry name" value="Creatinase_N"/>
    <property type="match status" value="1"/>
</dbReference>
<evidence type="ECO:0000256" key="2">
    <source>
        <dbReference type="ARBA" id="ARBA00022801"/>
    </source>
</evidence>
<dbReference type="InterPro" id="IPR000994">
    <property type="entry name" value="Pept_M24"/>
</dbReference>
<accession>A0ABW3LBQ6</accession>
<organism evidence="5 6">
    <name type="scientific">Metaplanococcus flavidus</name>
    <dbReference type="NCBI Taxonomy" id="569883"/>
    <lineage>
        <taxon>Bacteria</taxon>
        <taxon>Bacillati</taxon>
        <taxon>Bacillota</taxon>
        <taxon>Bacilli</taxon>
        <taxon>Bacillales</taxon>
        <taxon>Caryophanaceae</taxon>
        <taxon>Metaplanococcus</taxon>
    </lineage>
</organism>
<comment type="caution">
    <text evidence="5">The sequence shown here is derived from an EMBL/GenBank/DDBJ whole genome shotgun (WGS) entry which is preliminary data.</text>
</comment>
<dbReference type="SUPFAM" id="SSF53092">
    <property type="entry name" value="Creatinase/prolidase N-terminal domain"/>
    <property type="match status" value="1"/>
</dbReference>
<keyword evidence="1" id="KW-0479">Metal-binding</keyword>
<feature type="domain" description="Peptidase M24" evidence="3">
    <location>
        <begin position="138"/>
        <end position="340"/>
    </location>
</feature>
<dbReference type="EMBL" id="JBHTKI010000008">
    <property type="protein sequence ID" value="MFD1031349.1"/>
    <property type="molecule type" value="Genomic_DNA"/>
</dbReference>
<dbReference type="InterPro" id="IPR036005">
    <property type="entry name" value="Creatinase/aminopeptidase-like"/>
</dbReference>
<dbReference type="CDD" id="cd01092">
    <property type="entry name" value="APP-like"/>
    <property type="match status" value="1"/>
</dbReference>
<dbReference type="InterPro" id="IPR001714">
    <property type="entry name" value="Pept_M24_MAP"/>
</dbReference>
<evidence type="ECO:0000313" key="5">
    <source>
        <dbReference type="EMBL" id="MFD1031349.1"/>
    </source>
</evidence>
<dbReference type="InterPro" id="IPR029149">
    <property type="entry name" value="Creatin/AminoP/Spt16_N"/>
</dbReference>
<keyword evidence="2" id="KW-0378">Hydrolase</keyword>
<dbReference type="PROSITE" id="PS00491">
    <property type="entry name" value="PROLINE_PEPTIDASE"/>
    <property type="match status" value="1"/>
</dbReference>
<dbReference type="RefSeq" id="WP_144841569.1">
    <property type="nucleotide sequence ID" value="NZ_JBHTKI010000008.1"/>
</dbReference>
<gene>
    <name evidence="5" type="ORF">ACFQ1X_07855</name>
</gene>
<feature type="domain" description="Creatinase N-terminal" evidence="4">
    <location>
        <begin position="5"/>
        <end position="130"/>
    </location>
</feature>
<keyword evidence="6" id="KW-1185">Reference proteome</keyword>
<dbReference type="Pfam" id="PF00557">
    <property type="entry name" value="Peptidase_M24"/>
    <property type="match status" value="1"/>
</dbReference>
<name>A0ABW3LBQ6_9BACL</name>
<evidence type="ECO:0000256" key="1">
    <source>
        <dbReference type="ARBA" id="ARBA00022723"/>
    </source>
</evidence>
<dbReference type="Gene3D" id="3.40.350.10">
    <property type="entry name" value="Creatinase/prolidase N-terminal domain"/>
    <property type="match status" value="1"/>
</dbReference>
<dbReference type="PANTHER" id="PTHR46112">
    <property type="entry name" value="AMINOPEPTIDASE"/>
    <property type="match status" value="1"/>
</dbReference>
<reference evidence="6" key="1">
    <citation type="journal article" date="2019" name="Int. J. Syst. Evol. Microbiol.">
        <title>The Global Catalogue of Microorganisms (GCM) 10K type strain sequencing project: providing services to taxonomists for standard genome sequencing and annotation.</title>
        <authorList>
            <consortium name="The Broad Institute Genomics Platform"/>
            <consortium name="The Broad Institute Genome Sequencing Center for Infectious Disease"/>
            <person name="Wu L."/>
            <person name="Ma J."/>
        </authorList>
    </citation>
    <scope>NUCLEOTIDE SEQUENCE [LARGE SCALE GENOMIC DNA]</scope>
    <source>
        <strain evidence="6">CCUG 56756</strain>
    </source>
</reference>
<dbReference type="Gene3D" id="3.90.230.10">
    <property type="entry name" value="Creatinase/methionine aminopeptidase superfamily"/>
    <property type="match status" value="1"/>
</dbReference>
<dbReference type="InterPro" id="IPR001131">
    <property type="entry name" value="Peptidase_M24B_aminopep-P_CS"/>
</dbReference>
<evidence type="ECO:0000259" key="3">
    <source>
        <dbReference type="Pfam" id="PF00557"/>
    </source>
</evidence>
<dbReference type="InterPro" id="IPR000587">
    <property type="entry name" value="Creatinase_N"/>
</dbReference>
<dbReference type="PRINTS" id="PR00599">
    <property type="entry name" value="MAPEPTIDASE"/>
</dbReference>
<evidence type="ECO:0000313" key="6">
    <source>
        <dbReference type="Proteomes" id="UP001597109"/>
    </source>
</evidence>
<dbReference type="InterPro" id="IPR050659">
    <property type="entry name" value="Peptidase_M24B"/>
</dbReference>
<dbReference type="PANTHER" id="PTHR46112:SF3">
    <property type="entry name" value="AMINOPEPTIDASE YPDF"/>
    <property type="match status" value="1"/>
</dbReference>
<sequence length="359" mass="39597">MNKQRIDRLRNKMLGDGRKAALVTSPENRLYFSGFKGSSGILFITAEEAYLLTDFRYMDQAELEAPDLTVLNHDRKPYEAVAELVKKHGIREVGIEEGKLPLQEFRELESLNPDVNFFNSEPGVFELRMIKDDTEIANLKKGIAMCDAAFEHSLSFIRPGMSEKELGLELEFFMRKAGAGGIKENHVIATGPRASLPHGQATDRIIEVGDWVKMDIGAKVEGYYTDFTRTVVLGEPTDKQVEIYNIVKRTQEAALAAIGPGKTCSELDALARGIIADAGYGENFGHSLGHSIGLAVHESPAMRATDHTVLEPGMVITVEPGIYIPGWGGVRIEDFLVITEDGYDNLTKATKELQVIPVS</sequence>
<dbReference type="SUPFAM" id="SSF55920">
    <property type="entry name" value="Creatinase/aminopeptidase"/>
    <property type="match status" value="1"/>
</dbReference>
<proteinExistence type="predicted"/>